<dbReference type="PANTHER" id="PTHR37299">
    <property type="entry name" value="TRANSCRIPTIONAL REGULATOR-RELATED"/>
    <property type="match status" value="1"/>
</dbReference>
<evidence type="ECO:0000259" key="1">
    <source>
        <dbReference type="PROSITE" id="PS50930"/>
    </source>
</evidence>
<reference evidence="2" key="1">
    <citation type="journal article" date="2020" name="Biotechnol. Biofuels">
        <title>New insights from the biogas microbiome by comprehensive genome-resolved metagenomics of nearly 1600 species originating from multiple anaerobic digesters.</title>
        <authorList>
            <person name="Campanaro S."/>
            <person name="Treu L."/>
            <person name="Rodriguez-R L.M."/>
            <person name="Kovalovszki A."/>
            <person name="Ziels R.M."/>
            <person name="Maus I."/>
            <person name="Zhu X."/>
            <person name="Kougias P.G."/>
            <person name="Basile A."/>
            <person name="Luo G."/>
            <person name="Schluter A."/>
            <person name="Konstantinidis K.T."/>
            <person name="Angelidaki I."/>
        </authorList>
    </citation>
    <scope>NUCLEOTIDE SEQUENCE</scope>
    <source>
        <strain evidence="2">AS01afH2WH_6</strain>
    </source>
</reference>
<dbReference type="AlphaFoldDB" id="A0A971CXJ7"/>
<dbReference type="GO" id="GO:0000156">
    <property type="term" value="F:phosphorelay response regulator activity"/>
    <property type="evidence" value="ECO:0007669"/>
    <property type="project" value="InterPro"/>
</dbReference>
<dbReference type="EMBL" id="JAAXZR010000007">
    <property type="protein sequence ID" value="NLT78959.1"/>
    <property type="molecule type" value="Genomic_DNA"/>
</dbReference>
<dbReference type="RefSeq" id="WP_273172442.1">
    <property type="nucleotide sequence ID" value="NZ_JAAXZR010000007.1"/>
</dbReference>
<accession>A0A971CXJ7</accession>
<sequence length="112" mass="12688">MDTRDMIQARSPDGAVILKVADIALFRSSDKQVFARFGGHDLVVRETLKMLDRNLPEHLFQRVSNSAIVNLRFLRRFDLHANGVVSATLRDETSVKVTGTYMNALRERLISS</sequence>
<dbReference type="InterPro" id="IPR046947">
    <property type="entry name" value="LytR-like"/>
</dbReference>
<dbReference type="GO" id="GO:0003677">
    <property type="term" value="F:DNA binding"/>
    <property type="evidence" value="ECO:0007669"/>
    <property type="project" value="InterPro"/>
</dbReference>
<evidence type="ECO:0000313" key="3">
    <source>
        <dbReference type="Proteomes" id="UP000767327"/>
    </source>
</evidence>
<dbReference type="InterPro" id="IPR007492">
    <property type="entry name" value="LytTR_DNA-bd_dom"/>
</dbReference>
<proteinExistence type="predicted"/>
<comment type="caution">
    <text evidence="2">The sequence shown here is derived from an EMBL/GenBank/DDBJ whole genome shotgun (WGS) entry which is preliminary data.</text>
</comment>
<evidence type="ECO:0000313" key="2">
    <source>
        <dbReference type="EMBL" id="NLT78959.1"/>
    </source>
</evidence>
<dbReference type="Gene3D" id="2.40.50.1020">
    <property type="entry name" value="LytTr DNA-binding domain"/>
    <property type="match status" value="1"/>
</dbReference>
<dbReference type="SMART" id="SM00850">
    <property type="entry name" value="LytTR"/>
    <property type="match status" value="1"/>
</dbReference>
<gene>
    <name evidence="2" type="ORF">GXW98_01550</name>
</gene>
<reference evidence="2" key="2">
    <citation type="submission" date="2020-01" db="EMBL/GenBank/DDBJ databases">
        <authorList>
            <person name="Campanaro S."/>
        </authorList>
    </citation>
    <scope>NUCLEOTIDE SEQUENCE</scope>
    <source>
        <strain evidence="2">AS01afH2WH_6</strain>
    </source>
</reference>
<dbReference type="PROSITE" id="PS50930">
    <property type="entry name" value="HTH_LYTTR"/>
    <property type="match status" value="1"/>
</dbReference>
<feature type="domain" description="HTH LytTR-type" evidence="1">
    <location>
        <begin position="7"/>
        <end position="111"/>
    </location>
</feature>
<dbReference type="Proteomes" id="UP000767327">
    <property type="component" value="Unassembled WGS sequence"/>
</dbReference>
<dbReference type="Pfam" id="PF04397">
    <property type="entry name" value="LytTR"/>
    <property type="match status" value="1"/>
</dbReference>
<protein>
    <submittedName>
        <fullName evidence="2">LytTR family transcriptional regulator</fullName>
    </submittedName>
</protein>
<dbReference type="PANTHER" id="PTHR37299:SF1">
    <property type="entry name" value="STAGE 0 SPORULATION PROTEIN A HOMOLOG"/>
    <property type="match status" value="1"/>
</dbReference>
<name>A0A971CXJ7_9BIFI</name>
<organism evidence="2 3">
    <name type="scientific">Bifidobacterium crudilactis</name>
    <dbReference type="NCBI Taxonomy" id="327277"/>
    <lineage>
        <taxon>Bacteria</taxon>
        <taxon>Bacillati</taxon>
        <taxon>Actinomycetota</taxon>
        <taxon>Actinomycetes</taxon>
        <taxon>Bifidobacteriales</taxon>
        <taxon>Bifidobacteriaceae</taxon>
        <taxon>Bifidobacterium</taxon>
    </lineage>
</organism>